<name>A0A804HRE8_MUSAM</name>
<reference evidence="9" key="1">
    <citation type="submission" date="2021-03" db="EMBL/GenBank/DDBJ databases">
        <authorList>
            <consortium name="Genoscope - CEA"/>
            <person name="William W."/>
        </authorList>
    </citation>
    <scope>NUCLEOTIDE SEQUENCE</scope>
    <source>
        <strain evidence="9">Doubled-haploid Pahang</strain>
    </source>
</reference>
<sequence length="140" mass="15813">MAGREGSPPSSQAAYLSGGNAASEWQRWRVQRPGRLSRGDGEVIGKVDEIFGPINEAYFWIKMLEGIIATWYLPGDKLYIDSAKLLPSTRFLPKPKYDNSSLFSFCCLLTTTLLSQHDNVAMISWYAAIHELNIEFYFIV</sequence>
<keyword evidence="11" id="KW-1185">Reference proteome</keyword>
<evidence type="ECO:0000256" key="5">
    <source>
        <dbReference type="ARBA" id="ARBA00023242"/>
    </source>
</evidence>
<dbReference type="PANTHER" id="PTHR23237">
    <property type="entry name" value="NUCLEOLAR PROTEIN FAMILY A MEMBER 1 SNORNP PROTEIN GAR1"/>
    <property type="match status" value="1"/>
</dbReference>
<gene>
    <name evidence="9" type="ORF">GSMUA_291480.1</name>
</gene>
<accession>A0A804HRE8</accession>
<organism evidence="10 11">
    <name type="scientific">Musa acuminata subsp. malaccensis</name>
    <name type="common">Wild banana</name>
    <name type="synonym">Musa malaccensis</name>
    <dbReference type="NCBI Taxonomy" id="214687"/>
    <lineage>
        <taxon>Eukaryota</taxon>
        <taxon>Viridiplantae</taxon>
        <taxon>Streptophyta</taxon>
        <taxon>Embryophyta</taxon>
        <taxon>Tracheophyta</taxon>
        <taxon>Spermatophyta</taxon>
        <taxon>Magnoliopsida</taxon>
        <taxon>Liliopsida</taxon>
        <taxon>Zingiberales</taxon>
        <taxon>Musaceae</taxon>
        <taxon>Musa</taxon>
    </lineage>
</organism>
<dbReference type="EMBL" id="HG996466">
    <property type="protein sequence ID" value="CAG1858853.1"/>
    <property type="molecule type" value="Genomic_DNA"/>
</dbReference>
<dbReference type="Gramene" id="Ma01_t07680.1">
    <property type="protein sequence ID" value="Ma01_p07680.1"/>
    <property type="gene ID" value="Ma01_g07680"/>
</dbReference>
<dbReference type="SUPFAM" id="SSF50447">
    <property type="entry name" value="Translation proteins"/>
    <property type="match status" value="1"/>
</dbReference>
<dbReference type="GO" id="GO:0034513">
    <property type="term" value="F:box H/ACA snoRNA binding"/>
    <property type="evidence" value="ECO:0000318"/>
    <property type="project" value="GO_Central"/>
</dbReference>
<dbReference type="InterPro" id="IPR007504">
    <property type="entry name" value="H/ACA_rnp_Gar1/Naf1"/>
</dbReference>
<dbReference type="Pfam" id="PF04410">
    <property type="entry name" value="Gar1"/>
    <property type="match status" value="1"/>
</dbReference>
<dbReference type="AlphaFoldDB" id="A0A804HRE8"/>
<dbReference type="InParanoid" id="A0A804HRE8"/>
<dbReference type="InterPro" id="IPR009000">
    <property type="entry name" value="Transl_B-barrel_sf"/>
</dbReference>
<keyword evidence="5 8" id="KW-0539">Nucleus</keyword>
<evidence type="ECO:0000256" key="8">
    <source>
        <dbReference type="RuleBase" id="RU364004"/>
    </source>
</evidence>
<dbReference type="Proteomes" id="UP000012960">
    <property type="component" value="Unplaced"/>
</dbReference>
<keyword evidence="3 8" id="KW-0698">rRNA processing</keyword>
<evidence type="ECO:0000256" key="3">
    <source>
        <dbReference type="ARBA" id="ARBA00022552"/>
    </source>
</evidence>
<evidence type="ECO:0000313" key="11">
    <source>
        <dbReference type="Proteomes" id="UP000012960"/>
    </source>
</evidence>
<comment type="subcellular location">
    <subcellularLocation>
        <location evidence="1 8">Nucleus</location>
        <location evidence="1 8">Nucleolus</location>
    </subcellularLocation>
</comment>
<dbReference type="GO" id="GO:0000454">
    <property type="term" value="P:snoRNA guided rRNA pseudouridine synthesis"/>
    <property type="evidence" value="ECO:0000318"/>
    <property type="project" value="GO_Central"/>
</dbReference>
<dbReference type="PANTHER" id="PTHR23237:SF6">
    <property type="entry name" value="H_ACA RIBONUCLEOPROTEIN COMPLEX SUBUNIT 1"/>
    <property type="match status" value="1"/>
</dbReference>
<evidence type="ECO:0000256" key="2">
    <source>
        <dbReference type="ARBA" id="ARBA00022517"/>
    </source>
</evidence>
<keyword evidence="4 8" id="KW-0694">RNA-binding</keyword>
<reference evidence="10" key="2">
    <citation type="submission" date="2021-05" db="UniProtKB">
        <authorList>
            <consortium name="EnsemblPlants"/>
        </authorList>
    </citation>
    <scope>IDENTIFICATION</scope>
    <source>
        <strain evidence="10">subsp. malaccensis</strain>
    </source>
</reference>
<comment type="function">
    <text evidence="8">Required for ribosome biogenesis. Part of a complex which catalyzes pseudouridylation of rRNA. This involves the isomerization of uridine such that the ribose is subsequently attached to C5, instead of the normal N1. Pseudouridine ("psi") residues may serve to stabilize the conformation of rRNAs.</text>
</comment>
<evidence type="ECO:0000313" key="10">
    <source>
        <dbReference type="EnsemblPlants" id="Ma01_p07680.1"/>
    </source>
</evidence>
<dbReference type="GO" id="GO:0031429">
    <property type="term" value="C:box H/ACA snoRNP complex"/>
    <property type="evidence" value="ECO:0000318"/>
    <property type="project" value="GO_Central"/>
</dbReference>
<proteinExistence type="inferred from homology"/>
<evidence type="ECO:0000313" key="9">
    <source>
        <dbReference type="EMBL" id="CAG1858853.1"/>
    </source>
</evidence>
<evidence type="ECO:0000256" key="1">
    <source>
        <dbReference type="ARBA" id="ARBA00004604"/>
    </source>
</evidence>
<evidence type="ECO:0000256" key="6">
    <source>
        <dbReference type="ARBA" id="ARBA00023274"/>
    </source>
</evidence>
<dbReference type="EnsemblPlants" id="Ma01_t07680.1">
    <property type="protein sequence ID" value="Ma01_p07680.1"/>
    <property type="gene ID" value="Ma01_g07680"/>
</dbReference>
<dbReference type="InterPro" id="IPR038664">
    <property type="entry name" value="Gar1/Naf1_Cbf5-bd_sf"/>
</dbReference>
<comment type="subunit">
    <text evidence="8">Component of the small nucleolar ribonucleoprotein particles containing H/ACA-type snoRNAs (H/ACA snoRNPs).</text>
</comment>
<comment type="similarity">
    <text evidence="7 8">Belongs to the GAR1 family.</text>
</comment>
<keyword evidence="6 8" id="KW-0687">Ribonucleoprotein</keyword>
<protein>
    <recommendedName>
        <fullName evidence="8">H/ACA ribonucleoprotein complex subunit</fullName>
    </recommendedName>
</protein>
<evidence type="ECO:0000256" key="7">
    <source>
        <dbReference type="ARBA" id="ARBA00038293"/>
    </source>
</evidence>
<evidence type="ECO:0000256" key="4">
    <source>
        <dbReference type="ARBA" id="ARBA00022884"/>
    </source>
</evidence>
<keyword evidence="2 8" id="KW-0690">Ribosome biogenesis</keyword>
<dbReference type="Gene3D" id="2.40.10.230">
    <property type="entry name" value="Probable tRNA pseudouridine synthase domain"/>
    <property type="match status" value="1"/>
</dbReference>